<dbReference type="SUPFAM" id="SSF51735">
    <property type="entry name" value="NAD(P)-binding Rossmann-fold domains"/>
    <property type="match status" value="1"/>
</dbReference>
<gene>
    <name evidence="2" type="ORF">GCM10011349_36580</name>
</gene>
<dbReference type="EMBL" id="BMLK01000020">
    <property type="protein sequence ID" value="GGN57722.1"/>
    <property type="molecule type" value="Genomic_DNA"/>
</dbReference>
<keyword evidence="3" id="KW-1185">Reference proteome</keyword>
<dbReference type="InterPro" id="IPR001509">
    <property type="entry name" value="Epimerase_deHydtase"/>
</dbReference>
<reference evidence="3" key="1">
    <citation type="journal article" date="2019" name="Int. J. Syst. Evol. Microbiol.">
        <title>The Global Catalogue of Microorganisms (GCM) 10K type strain sequencing project: providing services to taxonomists for standard genome sequencing and annotation.</title>
        <authorList>
            <consortium name="The Broad Institute Genomics Platform"/>
            <consortium name="The Broad Institute Genome Sequencing Center for Infectious Disease"/>
            <person name="Wu L."/>
            <person name="Ma J."/>
        </authorList>
    </citation>
    <scope>NUCLEOTIDE SEQUENCE [LARGE SCALE GENOMIC DNA]</scope>
    <source>
        <strain evidence="3">CGMCC 1.6784</strain>
    </source>
</reference>
<name>A0ABQ2JUG3_9SPHN</name>
<protein>
    <submittedName>
        <fullName evidence="2">Oxidoreductase</fullName>
    </submittedName>
</protein>
<dbReference type="RefSeq" id="WP_188821949.1">
    <property type="nucleotide sequence ID" value="NZ_BMLK01000020.1"/>
</dbReference>
<dbReference type="InterPro" id="IPR051783">
    <property type="entry name" value="NAD(P)-dependent_oxidoreduct"/>
</dbReference>
<sequence>MSIPQKKVFVTGATGFIGGWVVEAMHLSGLYTPIAAVRRWQKAVRIARFGVEMRMCDLMDRASLEAAMEGCDAVVHAAVGDDDVTIEGTRNVVEIARKLGIKRVVHLSTISVYGTNEGTFREDAPLDMSGTDYGARKIKAEQIALAASSDTMPVIALRPTIVYGPFGTQWTINFAHRIVSGTWGTFGDKAEGTCNLVYVGDVVRAIMCALETDKGFGQAFNVNGPDDLTWNEYFVRFARELGLPPLGEVSAGKTELKAKLFSPIRSFGKYVLTNHRDLLVAILKSSSLAEKAMRNLEDNLKRTPTSDQFALYGRKAFFPNNLATEVIGYAPKTSADEGLSLSVRWLKHHSVV</sequence>
<organism evidence="2 3">
    <name type="scientific">Novosphingobium indicum</name>
    <dbReference type="NCBI Taxonomy" id="462949"/>
    <lineage>
        <taxon>Bacteria</taxon>
        <taxon>Pseudomonadati</taxon>
        <taxon>Pseudomonadota</taxon>
        <taxon>Alphaproteobacteria</taxon>
        <taxon>Sphingomonadales</taxon>
        <taxon>Sphingomonadaceae</taxon>
        <taxon>Novosphingobium</taxon>
    </lineage>
</organism>
<proteinExistence type="predicted"/>
<dbReference type="PANTHER" id="PTHR48079:SF6">
    <property type="entry name" value="NAD(P)-BINDING DOMAIN-CONTAINING PROTEIN-RELATED"/>
    <property type="match status" value="1"/>
</dbReference>
<evidence type="ECO:0000313" key="2">
    <source>
        <dbReference type="EMBL" id="GGN57722.1"/>
    </source>
</evidence>
<dbReference type="Proteomes" id="UP000605099">
    <property type="component" value="Unassembled WGS sequence"/>
</dbReference>
<dbReference type="PANTHER" id="PTHR48079">
    <property type="entry name" value="PROTEIN YEEZ"/>
    <property type="match status" value="1"/>
</dbReference>
<comment type="caution">
    <text evidence="2">The sequence shown here is derived from an EMBL/GenBank/DDBJ whole genome shotgun (WGS) entry which is preliminary data.</text>
</comment>
<evidence type="ECO:0000313" key="3">
    <source>
        <dbReference type="Proteomes" id="UP000605099"/>
    </source>
</evidence>
<dbReference type="Pfam" id="PF01370">
    <property type="entry name" value="Epimerase"/>
    <property type="match status" value="1"/>
</dbReference>
<evidence type="ECO:0000259" key="1">
    <source>
        <dbReference type="Pfam" id="PF01370"/>
    </source>
</evidence>
<dbReference type="InterPro" id="IPR036291">
    <property type="entry name" value="NAD(P)-bd_dom_sf"/>
</dbReference>
<feature type="domain" description="NAD-dependent epimerase/dehydratase" evidence="1">
    <location>
        <begin position="8"/>
        <end position="222"/>
    </location>
</feature>
<dbReference type="Gene3D" id="3.40.50.720">
    <property type="entry name" value="NAD(P)-binding Rossmann-like Domain"/>
    <property type="match status" value="1"/>
</dbReference>
<accession>A0ABQ2JUG3</accession>